<keyword evidence="7" id="KW-1185">Reference proteome</keyword>
<name>F3GLT4_PSESJ</name>
<dbReference type="PANTHER" id="PTHR43069">
    <property type="entry name" value="FUMARYLACETOACETASE"/>
    <property type="match status" value="1"/>
</dbReference>
<dbReference type="GO" id="GO:1902000">
    <property type="term" value="P:homogentisate catabolic process"/>
    <property type="evidence" value="ECO:0007669"/>
    <property type="project" value="TreeGrafter"/>
</dbReference>
<feature type="non-terminal residue" evidence="6">
    <location>
        <position position="100"/>
    </location>
</feature>
<accession>F3GLT4</accession>
<dbReference type="PANTHER" id="PTHR43069:SF2">
    <property type="entry name" value="FUMARYLACETOACETASE"/>
    <property type="match status" value="1"/>
</dbReference>
<feature type="binding site" evidence="4">
    <location>
        <position position="10"/>
    </location>
    <ligand>
        <name>Ca(2+)</name>
        <dbReference type="ChEBI" id="CHEBI:29108"/>
    </ligand>
</feature>
<dbReference type="GO" id="GO:0046872">
    <property type="term" value="F:metal ion binding"/>
    <property type="evidence" value="ECO:0007669"/>
    <property type="project" value="UniProtKB-KW"/>
</dbReference>
<dbReference type="AlphaFoldDB" id="F3GLT4"/>
<feature type="binding site" evidence="4">
    <location>
        <position position="82"/>
    </location>
    <ligand>
        <name>Ca(2+)</name>
        <dbReference type="ChEBI" id="CHEBI:29108"/>
    </ligand>
</feature>
<dbReference type="SUPFAM" id="SSF56529">
    <property type="entry name" value="FAH"/>
    <property type="match status" value="1"/>
</dbReference>
<comment type="cofactor">
    <cofactor evidence="4">
        <name>Ca(2+)</name>
        <dbReference type="ChEBI" id="CHEBI:29108"/>
    </cofactor>
</comment>
<comment type="caution">
    <text evidence="6">The sequence shown here is derived from an EMBL/GenBank/DDBJ whole genome shotgun (WGS) entry which is preliminary data.</text>
</comment>
<proteinExistence type="inferred from homology"/>
<evidence type="ECO:0000256" key="3">
    <source>
        <dbReference type="PIRSR" id="PIRSR605959-2"/>
    </source>
</evidence>
<dbReference type="InterPro" id="IPR011234">
    <property type="entry name" value="Fumarylacetoacetase-like_C"/>
</dbReference>
<comment type="similarity">
    <text evidence="1">Belongs to the hydratase/decarboxylase family.</text>
</comment>
<dbReference type="GO" id="GO:0006559">
    <property type="term" value="P:L-phenylalanine catabolic process"/>
    <property type="evidence" value="ECO:0007669"/>
    <property type="project" value="TreeGrafter"/>
</dbReference>
<evidence type="ECO:0000313" key="6">
    <source>
        <dbReference type="EMBL" id="EGH48037.1"/>
    </source>
</evidence>
<sequence>MPARVGDYSDFYVGIHHALNVGKLFRPDNPLLPNYKYVPIGYHGRASTLCPSGTTVRRPSGQTLVPGQEVPVFGPCQRLDYELELGVWIGPGNAQGEAIG</sequence>
<feature type="binding site" evidence="3">
    <location>
        <position position="12"/>
    </location>
    <ligand>
        <name>substrate</name>
    </ligand>
</feature>
<evidence type="ECO:0000256" key="2">
    <source>
        <dbReference type="PIRSR" id="PIRSR605959-1"/>
    </source>
</evidence>
<dbReference type="InterPro" id="IPR005959">
    <property type="entry name" value="Fumarylacetoacetase"/>
</dbReference>
<keyword evidence="4" id="KW-0106">Calcium</keyword>
<evidence type="ECO:0000259" key="5">
    <source>
        <dbReference type="Pfam" id="PF01557"/>
    </source>
</evidence>
<dbReference type="Gene3D" id="3.90.850.10">
    <property type="entry name" value="Fumarylacetoacetase-like, C-terminal domain"/>
    <property type="match status" value="1"/>
</dbReference>
<dbReference type="InterPro" id="IPR036663">
    <property type="entry name" value="Fumarylacetoacetase_C_sf"/>
</dbReference>
<dbReference type="GO" id="GO:0004334">
    <property type="term" value="F:fumarylacetoacetase activity"/>
    <property type="evidence" value="ECO:0007669"/>
    <property type="project" value="InterPro"/>
</dbReference>
<feature type="active site" description="Proton acceptor" evidence="2">
    <location>
        <position position="17"/>
    </location>
</feature>
<evidence type="ECO:0000256" key="1">
    <source>
        <dbReference type="ARBA" id="ARBA00010715"/>
    </source>
</evidence>
<feature type="domain" description="Fumarylacetoacetase-like C-terminal" evidence="5">
    <location>
        <begin position="35"/>
        <end position="90"/>
    </location>
</feature>
<dbReference type="HOGENOM" id="CLU_2312170_0_0_6"/>
<evidence type="ECO:0000256" key="4">
    <source>
        <dbReference type="PIRSR" id="PIRSR605959-3"/>
    </source>
</evidence>
<feature type="binding site" evidence="4">
    <location>
        <position position="84"/>
    </location>
    <ligand>
        <name>Ca(2+)</name>
        <dbReference type="ChEBI" id="CHEBI:29108"/>
    </ligand>
</feature>
<protein>
    <submittedName>
        <fullName evidence="6">Fumarylacetoacetase</fullName>
    </submittedName>
</protein>
<evidence type="ECO:0000313" key="7">
    <source>
        <dbReference type="Proteomes" id="UP000004986"/>
    </source>
</evidence>
<gene>
    <name evidence="6" type="ORF">PSYPI_39454</name>
</gene>
<keyword evidence="4" id="KW-0479">Metal-binding</keyword>
<feature type="binding site" evidence="3">
    <location>
        <position position="26"/>
    </location>
    <ligand>
        <name>substrate</name>
    </ligand>
</feature>
<reference evidence="6 7" key="1">
    <citation type="journal article" date="2011" name="PLoS Pathog.">
        <title>Dynamic evolution of pathogenicity revealed by sequencing and comparative genomics of 19 Pseudomonas syringae isolates.</title>
        <authorList>
            <person name="Baltrus D.A."/>
            <person name="Nishimura M.T."/>
            <person name="Romanchuk A."/>
            <person name="Chang J.H."/>
            <person name="Mukhtar M.S."/>
            <person name="Cherkis K."/>
            <person name="Roach J."/>
            <person name="Grant S.R."/>
            <person name="Jones C.D."/>
            <person name="Dangl J.L."/>
        </authorList>
    </citation>
    <scope>NUCLEOTIDE SEQUENCE [LARGE SCALE GENOMIC DNA]</scope>
    <source>
        <strain evidence="6 7">1704B</strain>
    </source>
</reference>
<dbReference type="Pfam" id="PF01557">
    <property type="entry name" value="FAA_hydrolase"/>
    <property type="match status" value="1"/>
</dbReference>
<dbReference type="GO" id="GO:0006572">
    <property type="term" value="P:L-tyrosine catabolic process"/>
    <property type="evidence" value="ECO:0007669"/>
    <property type="project" value="TreeGrafter"/>
</dbReference>
<dbReference type="Proteomes" id="UP000004986">
    <property type="component" value="Unassembled WGS sequence"/>
</dbReference>
<dbReference type="EMBL" id="AEAI01002737">
    <property type="protein sequence ID" value="EGH48037.1"/>
    <property type="molecule type" value="Genomic_DNA"/>
</dbReference>
<organism evidence="6 7">
    <name type="scientific">Pseudomonas syringae pv. pisi str. 1704B</name>
    <dbReference type="NCBI Taxonomy" id="629263"/>
    <lineage>
        <taxon>Bacteria</taxon>
        <taxon>Pseudomonadati</taxon>
        <taxon>Pseudomonadota</taxon>
        <taxon>Gammaproteobacteria</taxon>
        <taxon>Pseudomonadales</taxon>
        <taxon>Pseudomonadaceae</taxon>
        <taxon>Pseudomonas</taxon>
        <taxon>Pseudomonas syringae</taxon>
    </lineage>
</organism>